<dbReference type="GO" id="GO:0032259">
    <property type="term" value="P:methylation"/>
    <property type="evidence" value="ECO:0007669"/>
    <property type="project" value="UniProtKB-KW"/>
</dbReference>
<name>A0A8S0XUP5_CYCAE</name>
<dbReference type="AlphaFoldDB" id="A0A8S0XUP5"/>
<dbReference type="GO" id="GO:0008171">
    <property type="term" value="F:O-methyltransferase activity"/>
    <property type="evidence" value="ECO:0007669"/>
    <property type="project" value="InterPro"/>
</dbReference>
<evidence type="ECO:0000313" key="6">
    <source>
        <dbReference type="Proteomes" id="UP000467700"/>
    </source>
</evidence>
<dbReference type="SUPFAM" id="SSF53335">
    <property type="entry name" value="S-adenosyl-L-methionine-dependent methyltransferases"/>
    <property type="match status" value="1"/>
</dbReference>
<dbReference type="InterPro" id="IPR029063">
    <property type="entry name" value="SAM-dependent_MTases_sf"/>
</dbReference>
<protein>
    <recommendedName>
        <fullName evidence="7">O-methyltransferase</fullName>
    </recommendedName>
</protein>
<comment type="caution">
    <text evidence="5">The sequence shown here is derived from an EMBL/GenBank/DDBJ whole genome shotgun (WGS) entry which is preliminary data.</text>
</comment>
<keyword evidence="3" id="KW-0949">S-adenosyl-L-methionine</keyword>
<evidence type="ECO:0008006" key="7">
    <source>
        <dbReference type="Google" id="ProtNLM"/>
    </source>
</evidence>
<dbReference type="EMBL" id="CACVBS010000053">
    <property type="protein sequence ID" value="CAA7266161.1"/>
    <property type="molecule type" value="Genomic_DNA"/>
</dbReference>
<evidence type="ECO:0000256" key="2">
    <source>
        <dbReference type="ARBA" id="ARBA00022679"/>
    </source>
</evidence>
<dbReference type="InterPro" id="IPR050362">
    <property type="entry name" value="Cation-dep_OMT"/>
</dbReference>
<sequence>MATQGGCSSRQTTFDDWKQSDSYHNSFLLPKDDALDAALKNNREQGLPDISVSVAQGKLMNLVAKSMKAKHILEVGTLGGYSTIWFAKALPADGKVITFEIDEHHAKVASQNLEAAGFLDKVSIVVGSAVQELPKLQPEEPFDLAFIDADKPSNLFYFREAKRLLRKGGVIIVDNVVWNGSVADPNLTDENIEGVRTLLKAIQGDEEVEATTIGIAGDKGYDGFLYALRK</sequence>
<gene>
    <name evidence="5" type="ORF">AAE3_LOCUS8475</name>
</gene>
<evidence type="ECO:0000313" key="5">
    <source>
        <dbReference type="EMBL" id="CAA7266161.1"/>
    </source>
</evidence>
<evidence type="ECO:0000256" key="1">
    <source>
        <dbReference type="ARBA" id="ARBA00022603"/>
    </source>
</evidence>
<proteinExistence type="inferred from homology"/>
<organism evidence="5 6">
    <name type="scientific">Cyclocybe aegerita</name>
    <name type="common">Black poplar mushroom</name>
    <name type="synonym">Agrocybe aegerita</name>
    <dbReference type="NCBI Taxonomy" id="1973307"/>
    <lineage>
        <taxon>Eukaryota</taxon>
        <taxon>Fungi</taxon>
        <taxon>Dikarya</taxon>
        <taxon>Basidiomycota</taxon>
        <taxon>Agaricomycotina</taxon>
        <taxon>Agaricomycetes</taxon>
        <taxon>Agaricomycetidae</taxon>
        <taxon>Agaricales</taxon>
        <taxon>Agaricineae</taxon>
        <taxon>Bolbitiaceae</taxon>
        <taxon>Cyclocybe</taxon>
    </lineage>
</organism>
<dbReference type="OrthoDB" id="10251242at2759"/>
<evidence type="ECO:0000256" key="4">
    <source>
        <dbReference type="ARBA" id="ARBA00023453"/>
    </source>
</evidence>
<dbReference type="PROSITE" id="PS51682">
    <property type="entry name" value="SAM_OMT_I"/>
    <property type="match status" value="1"/>
</dbReference>
<dbReference type="PANTHER" id="PTHR10509:SF14">
    <property type="entry name" value="CAFFEOYL-COA O-METHYLTRANSFERASE 3-RELATED"/>
    <property type="match status" value="1"/>
</dbReference>
<keyword evidence="2" id="KW-0808">Transferase</keyword>
<dbReference type="Gene3D" id="3.40.50.150">
    <property type="entry name" value="Vaccinia Virus protein VP39"/>
    <property type="match status" value="1"/>
</dbReference>
<comment type="similarity">
    <text evidence="4">Belongs to the class I-like SAM-binding methyltransferase superfamily. Cation-dependent O-methyltransferase family.</text>
</comment>
<evidence type="ECO:0000256" key="3">
    <source>
        <dbReference type="ARBA" id="ARBA00022691"/>
    </source>
</evidence>
<reference evidence="5 6" key="1">
    <citation type="submission" date="2020-01" db="EMBL/GenBank/DDBJ databases">
        <authorList>
            <person name="Gupta K D."/>
        </authorList>
    </citation>
    <scope>NUCLEOTIDE SEQUENCE [LARGE SCALE GENOMIC DNA]</scope>
</reference>
<dbReference type="Proteomes" id="UP000467700">
    <property type="component" value="Unassembled WGS sequence"/>
</dbReference>
<dbReference type="GO" id="GO:0008757">
    <property type="term" value="F:S-adenosylmethionine-dependent methyltransferase activity"/>
    <property type="evidence" value="ECO:0007669"/>
    <property type="project" value="TreeGrafter"/>
</dbReference>
<accession>A0A8S0XUP5</accession>
<dbReference type="CDD" id="cd02440">
    <property type="entry name" value="AdoMet_MTases"/>
    <property type="match status" value="1"/>
</dbReference>
<dbReference type="PANTHER" id="PTHR10509">
    <property type="entry name" value="O-METHYLTRANSFERASE-RELATED"/>
    <property type="match status" value="1"/>
</dbReference>
<keyword evidence="6" id="KW-1185">Reference proteome</keyword>
<keyword evidence="1" id="KW-0489">Methyltransferase</keyword>
<dbReference type="InterPro" id="IPR002935">
    <property type="entry name" value="SAM_O-MeTrfase"/>
</dbReference>
<dbReference type="Pfam" id="PF01596">
    <property type="entry name" value="Methyltransf_3"/>
    <property type="match status" value="1"/>
</dbReference>